<evidence type="ECO:0000313" key="2">
    <source>
        <dbReference type="EMBL" id="KIK19173.1"/>
    </source>
</evidence>
<reference evidence="2 3" key="1">
    <citation type="submission" date="2014-04" db="EMBL/GenBank/DDBJ databases">
        <authorList>
            <consortium name="DOE Joint Genome Institute"/>
            <person name="Kuo A."/>
            <person name="Kohler A."/>
            <person name="Costa M.D."/>
            <person name="Nagy L.G."/>
            <person name="Floudas D."/>
            <person name="Copeland A."/>
            <person name="Barry K.W."/>
            <person name="Cichocki N."/>
            <person name="Veneault-Fourrey C."/>
            <person name="LaButti K."/>
            <person name="Lindquist E.A."/>
            <person name="Lipzen A."/>
            <person name="Lundell T."/>
            <person name="Morin E."/>
            <person name="Murat C."/>
            <person name="Sun H."/>
            <person name="Tunlid A."/>
            <person name="Henrissat B."/>
            <person name="Grigoriev I.V."/>
            <person name="Hibbett D.S."/>
            <person name="Martin F."/>
            <person name="Nordberg H.P."/>
            <person name="Cantor M.N."/>
            <person name="Hua S.X."/>
        </authorList>
    </citation>
    <scope>NUCLEOTIDE SEQUENCE [LARGE SCALE GENOMIC DNA]</scope>
    <source>
        <strain evidence="2 3">441</strain>
    </source>
</reference>
<feature type="region of interest" description="Disordered" evidence="1">
    <location>
        <begin position="120"/>
        <end position="142"/>
    </location>
</feature>
<name>A0A0C9ZGS0_9AGAM</name>
<dbReference type="Proteomes" id="UP000054018">
    <property type="component" value="Unassembled WGS sequence"/>
</dbReference>
<feature type="compositionally biased region" description="Basic and acidic residues" evidence="1">
    <location>
        <begin position="1"/>
        <end position="10"/>
    </location>
</feature>
<dbReference type="STRING" id="765257.A0A0C9ZGS0"/>
<protein>
    <submittedName>
        <fullName evidence="2">Uncharacterized protein</fullName>
    </submittedName>
</protein>
<gene>
    <name evidence="2" type="ORF">PISMIDRAFT_13861</name>
</gene>
<sequence length="153" mass="17043">MKELRREAQSHQHHKILSRSSTAPGRAPSKSVVVAQQSKTFNLRTYKLHALSDYTTTIKMFGTLDSYLTQSARIRKIHNSFRATKDPLEPVPDVPEECYNVRKSQHRPIDLADFIRKNSGDPALQTEVPPPSSHQGNARTGLRAKCIAATGGP</sequence>
<dbReference type="AlphaFoldDB" id="A0A0C9ZGS0"/>
<dbReference type="EMBL" id="KN833789">
    <property type="protein sequence ID" value="KIK19173.1"/>
    <property type="molecule type" value="Genomic_DNA"/>
</dbReference>
<organism evidence="2 3">
    <name type="scientific">Pisolithus microcarpus 441</name>
    <dbReference type="NCBI Taxonomy" id="765257"/>
    <lineage>
        <taxon>Eukaryota</taxon>
        <taxon>Fungi</taxon>
        <taxon>Dikarya</taxon>
        <taxon>Basidiomycota</taxon>
        <taxon>Agaricomycotina</taxon>
        <taxon>Agaricomycetes</taxon>
        <taxon>Agaricomycetidae</taxon>
        <taxon>Boletales</taxon>
        <taxon>Sclerodermatineae</taxon>
        <taxon>Pisolithaceae</taxon>
        <taxon>Pisolithus</taxon>
    </lineage>
</organism>
<reference evidence="3" key="2">
    <citation type="submission" date="2015-01" db="EMBL/GenBank/DDBJ databases">
        <title>Evolutionary Origins and Diversification of the Mycorrhizal Mutualists.</title>
        <authorList>
            <consortium name="DOE Joint Genome Institute"/>
            <consortium name="Mycorrhizal Genomics Consortium"/>
            <person name="Kohler A."/>
            <person name="Kuo A."/>
            <person name="Nagy L.G."/>
            <person name="Floudas D."/>
            <person name="Copeland A."/>
            <person name="Barry K.W."/>
            <person name="Cichocki N."/>
            <person name="Veneault-Fourrey C."/>
            <person name="LaButti K."/>
            <person name="Lindquist E.A."/>
            <person name="Lipzen A."/>
            <person name="Lundell T."/>
            <person name="Morin E."/>
            <person name="Murat C."/>
            <person name="Riley R."/>
            <person name="Ohm R."/>
            <person name="Sun H."/>
            <person name="Tunlid A."/>
            <person name="Henrissat B."/>
            <person name="Grigoriev I.V."/>
            <person name="Hibbett D.S."/>
            <person name="Martin F."/>
        </authorList>
    </citation>
    <scope>NUCLEOTIDE SEQUENCE [LARGE SCALE GENOMIC DNA]</scope>
    <source>
        <strain evidence="3">441</strain>
    </source>
</reference>
<evidence type="ECO:0000256" key="1">
    <source>
        <dbReference type="SAM" id="MobiDB-lite"/>
    </source>
</evidence>
<feature type="region of interest" description="Disordered" evidence="1">
    <location>
        <begin position="1"/>
        <end position="29"/>
    </location>
</feature>
<accession>A0A0C9ZGS0</accession>
<evidence type="ECO:0000313" key="3">
    <source>
        <dbReference type="Proteomes" id="UP000054018"/>
    </source>
</evidence>
<keyword evidence="3" id="KW-1185">Reference proteome</keyword>
<proteinExistence type="predicted"/>
<dbReference type="HOGENOM" id="CLU_1714020_0_0_1"/>